<evidence type="ECO:0000313" key="2">
    <source>
        <dbReference type="Proteomes" id="UP000059680"/>
    </source>
</evidence>
<reference evidence="1 2" key="2">
    <citation type="journal article" date="2013" name="Plant Cell Physiol.">
        <title>Rice Annotation Project Database (RAP-DB): an integrative and interactive database for rice genomics.</title>
        <authorList>
            <person name="Sakai H."/>
            <person name="Lee S.S."/>
            <person name="Tanaka T."/>
            <person name="Numa H."/>
            <person name="Kim J."/>
            <person name="Kawahara Y."/>
            <person name="Wakimoto H."/>
            <person name="Yang C.C."/>
            <person name="Iwamoto M."/>
            <person name="Abe T."/>
            <person name="Yamada Y."/>
            <person name="Muto A."/>
            <person name="Inokuchi H."/>
            <person name="Ikemura T."/>
            <person name="Matsumoto T."/>
            <person name="Sasaki T."/>
            <person name="Itoh T."/>
        </authorList>
    </citation>
    <scope>NUCLEOTIDE SEQUENCE [LARGE SCALE GENOMIC DNA]</scope>
    <source>
        <strain evidence="2">cv. Nipponbare</strain>
    </source>
</reference>
<dbReference type="PaxDb" id="39947-A0A0P0YD86"/>
<dbReference type="InParanoid" id="A0A0P0YD86"/>
<reference evidence="1 2" key="3">
    <citation type="journal article" date="2013" name="Rice">
        <title>Improvement of the Oryza sativa Nipponbare reference genome using next generation sequence and optical map data.</title>
        <authorList>
            <person name="Kawahara Y."/>
            <person name="de la Bastide M."/>
            <person name="Hamilton J.P."/>
            <person name="Kanamori H."/>
            <person name="McCombie W.R."/>
            <person name="Ouyang S."/>
            <person name="Schwartz D.C."/>
            <person name="Tanaka T."/>
            <person name="Wu J."/>
            <person name="Zhou S."/>
            <person name="Childs K.L."/>
            <person name="Davidson R.M."/>
            <person name="Lin H."/>
            <person name="Quesada-Ocampo L."/>
            <person name="Vaillancourt B."/>
            <person name="Sakai H."/>
            <person name="Lee S.S."/>
            <person name="Kim J."/>
            <person name="Numa H."/>
            <person name="Itoh T."/>
            <person name="Buell C.R."/>
            <person name="Matsumoto T."/>
        </authorList>
    </citation>
    <scope>NUCLEOTIDE SEQUENCE [LARGE SCALE GENOMIC DNA]</scope>
    <source>
        <strain evidence="2">cv. Nipponbare</strain>
    </source>
</reference>
<dbReference type="Proteomes" id="UP000059680">
    <property type="component" value="Chromosome 12"/>
</dbReference>
<keyword evidence="2" id="KW-1185">Reference proteome</keyword>
<name>A0A0P0YD86_ORYSJ</name>
<gene>
    <name evidence="1" type="ordered locus">Os12g0621025</name>
    <name evidence="1" type="ORF">OSNPB_120621025</name>
</gene>
<proteinExistence type="predicted"/>
<reference evidence="2" key="1">
    <citation type="journal article" date="2005" name="Nature">
        <title>The map-based sequence of the rice genome.</title>
        <authorList>
            <consortium name="International rice genome sequencing project (IRGSP)"/>
            <person name="Matsumoto T."/>
            <person name="Wu J."/>
            <person name="Kanamori H."/>
            <person name="Katayose Y."/>
            <person name="Fujisawa M."/>
            <person name="Namiki N."/>
            <person name="Mizuno H."/>
            <person name="Yamamoto K."/>
            <person name="Antonio B.A."/>
            <person name="Baba T."/>
            <person name="Sakata K."/>
            <person name="Nagamura Y."/>
            <person name="Aoki H."/>
            <person name="Arikawa K."/>
            <person name="Arita K."/>
            <person name="Bito T."/>
            <person name="Chiden Y."/>
            <person name="Fujitsuka N."/>
            <person name="Fukunaka R."/>
            <person name="Hamada M."/>
            <person name="Harada C."/>
            <person name="Hayashi A."/>
            <person name="Hijishita S."/>
            <person name="Honda M."/>
            <person name="Hosokawa S."/>
            <person name="Ichikawa Y."/>
            <person name="Idonuma A."/>
            <person name="Iijima M."/>
            <person name="Ikeda M."/>
            <person name="Ikeno M."/>
            <person name="Ito K."/>
            <person name="Ito S."/>
            <person name="Ito T."/>
            <person name="Ito Y."/>
            <person name="Ito Y."/>
            <person name="Iwabuchi A."/>
            <person name="Kamiya K."/>
            <person name="Karasawa W."/>
            <person name="Kurita K."/>
            <person name="Katagiri S."/>
            <person name="Kikuta A."/>
            <person name="Kobayashi H."/>
            <person name="Kobayashi N."/>
            <person name="Machita K."/>
            <person name="Maehara T."/>
            <person name="Masukawa M."/>
            <person name="Mizubayashi T."/>
            <person name="Mukai Y."/>
            <person name="Nagasaki H."/>
            <person name="Nagata Y."/>
            <person name="Naito S."/>
            <person name="Nakashima M."/>
            <person name="Nakama Y."/>
            <person name="Nakamichi Y."/>
            <person name="Nakamura M."/>
            <person name="Meguro A."/>
            <person name="Negishi M."/>
            <person name="Ohta I."/>
            <person name="Ohta T."/>
            <person name="Okamoto M."/>
            <person name="Ono N."/>
            <person name="Saji S."/>
            <person name="Sakaguchi M."/>
            <person name="Sakai K."/>
            <person name="Shibata M."/>
            <person name="Shimokawa T."/>
            <person name="Song J."/>
            <person name="Takazaki Y."/>
            <person name="Terasawa K."/>
            <person name="Tsugane M."/>
            <person name="Tsuji K."/>
            <person name="Ueda S."/>
            <person name="Waki K."/>
            <person name="Yamagata H."/>
            <person name="Yamamoto M."/>
            <person name="Yamamoto S."/>
            <person name="Yamane H."/>
            <person name="Yoshiki S."/>
            <person name="Yoshihara R."/>
            <person name="Yukawa K."/>
            <person name="Zhong H."/>
            <person name="Yano M."/>
            <person name="Yuan Q."/>
            <person name="Ouyang S."/>
            <person name="Liu J."/>
            <person name="Jones K.M."/>
            <person name="Gansberger K."/>
            <person name="Moffat K."/>
            <person name="Hill J."/>
            <person name="Bera J."/>
            <person name="Fadrosh D."/>
            <person name="Jin S."/>
            <person name="Johri S."/>
            <person name="Kim M."/>
            <person name="Overton L."/>
            <person name="Reardon M."/>
            <person name="Tsitrin T."/>
            <person name="Vuong H."/>
            <person name="Weaver B."/>
            <person name="Ciecko A."/>
            <person name="Tallon L."/>
            <person name="Jackson J."/>
            <person name="Pai G."/>
            <person name="Aken S.V."/>
            <person name="Utterback T."/>
            <person name="Reidmuller S."/>
            <person name="Feldblyum T."/>
            <person name="Hsiao J."/>
            <person name="Zismann V."/>
            <person name="Iobst S."/>
            <person name="de Vazeille A.R."/>
            <person name="Buell C.R."/>
            <person name="Ying K."/>
            <person name="Li Y."/>
            <person name="Lu T."/>
            <person name="Huang Y."/>
            <person name="Zhao Q."/>
            <person name="Feng Q."/>
            <person name="Zhang L."/>
            <person name="Zhu J."/>
            <person name="Weng Q."/>
            <person name="Mu J."/>
            <person name="Lu Y."/>
            <person name="Fan D."/>
            <person name="Liu Y."/>
            <person name="Guan J."/>
            <person name="Zhang Y."/>
            <person name="Yu S."/>
            <person name="Liu X."/>
            <person name="Zhang Y."/>
            <person name="Hong G."/>
            <person name="Han B."/>
            <person name="Choisne N."/>
            <person name="Demange N."/>
            <person name="Orjeda G."/>
            <person name="Samain S."/>
            <person name="Cattolico L."/>
            <person name="Pelletier E."/>
            <person name="Couloux A."/>
            <person name="Segurens B."/>
            <person name="Wincker P."/>
            <person name="D'Hont A."/>
            <person name="Scarpelli C."/>
            <person name="Weissenbach J."/>
            <person name="Salanoubat M."/>
            <person name="Quetier F."/>
            <person name="Yu Y."/>
            <person name="Kim H.R."/>
            <person name="Rambo T."/>
            <person name="Currie J."/>
            <person name="Collura K."/>
            <person name="Luo M."/>
            <person name="Yang T."/>
            <person name="Ammiraju J.S.S."/>
            <person name="Engler F."/>
            <person name="Soderlund C."/>
            <person name="Wing R.A."/>
            <person name="Palmer L.E."/>
            <person name="de la Bastide M."/>
            <person name="Spiegel L."/>
            <person name="Nascimento L."/>
            <person name="Zutavern T."/>
            <person name="O'Shaughnessy A."/>
            <person name="Dike S."/>
            <person name="Dedhia N."/>
            <person name="Preston R."/>
            <person name="Balija V."/>
            <person name="McCombie W.R."/>
            <person name="Chow T."/>
            <person name="Chen H."/>
            <person name="Chung M."/>
            <person name="Chen C."/>
            <person name="Shaw J."/>
            <person name="Wu H."/>
            <person name="Hsiao K."/>
            <person name="Chao Y."/>
            <person name="Chu M."/>
            <person name="Cheng C."/>
            <person name="Hour A."/>
            <person name="Lee P."/>
            <person name="Lin S."/>
            <person name="Lin Y."/>
            <person name="Liou J."/>
            <person name="Liu S."/>
            <person name="Hsing Y."/>
            <person name="Raghuvanshi S."/>
            <person name="Mohanty A."/>
            <person name="Bharti A.K."/>
            <person name="Gaur A."/>
            <person name="Gupta V."/>
            <person name="Kumar D."/>
            <person name="Ravi V."/>
            <person name="Vij S."/>
            <person name="Kapur A."/>
            <person name="Khurana P."/>
            <person name="Khurana P."/>
            <person name="Khurana J.P."/>
            <person name="Tyagi A.K."/>
            <person name="Gaikwad K."/>
            <person name="Singh A."/>
            <person name="Dalal V."/>
            <person name="Srivastava S."/>
            <person name="Dixit A."/>
            <person name="Pal A.K."/>
            <person name="Ghazi I.A."/>
            <person name="Yadav M."/>
            <person name="Pandit A."/>
            <person name="Bhargava A."/>
            <person name="Sureshbabu K."/>
            <person name="Batra K."/>
            <person name="Sharma T.R."/>
            <person name="Mohapatra T."/>
            <person name="Singh N.K."/>
            <person name="Messing J."/>
            <person name="Nelson A.B."/>
            <person name="Fuks G."/>
            <person name="Kavchok S."/>
            <person name="Keizer G."/>
            <person name="Linton E."/>
            <person name="Llaca V."/>
            <person name="Song R."/>
            <person name="Tanyolac B."/>
            <person name="Young S."/>
            <person name="Ho-Il K."/>
            <person name="Hahn J.H."/>
            <person name="Sangsakoo G."/>
            <person name="Vanavichit A."/>
            <person name="de Mattos Luiz.A.T."/>
            <person name="Zimmer P.D."/>
            <person name="Malone G."/>
            <person name="Dellagostin O."/>
            <person name="de Oliveira A.C."/>
            <person name="Bevan M."/>
            <person name="Bancroft I."/>
            <person name="Minx P."/>
            <person name="Cordum H."/>
            <person name="Wilson R."/>
            <person name="Cheng Z."/>
            <person name="Jin W."/>
            <person name="Jiang J."/>
            <person name="Leong S.A."/>
            <person name="Iwama H."/>
            <person name="Gojobori T."/>
            <person name="Itoh T."/>
            <person name="Niimura Y."/>
            <person name="Fujii Y."/>
            <person name="Habara T."/>
            <person name="Sakai H."/>
            <person name="Sato Y."/>
            <person name="Wilson G."/>
            <person name="Kumar K."/>
            <person name="McCouch S."/>
            <person name="Juretic N."/>
            <person name="Hoen D."/>
            <person name="Wright S."/>
            <person name="Bruskiewich R."/>
            <person name="Bureau T."/>
            <person name="Miyao A."/>
            <person name="Hirochika H."/>
            <person name="Nishikawa T."/>
            <person name="Kadowaki K."/>
            <person name="Sugiura M."/>
            <person name="Burr B."/>
            <person name="Sasaki T."/>
        </authorList>
    </citation>
    <scope>NUCLEOTIDE SEQUENCE [LARGE SCALE GENOMIC DNA]</scope>
    <source>
        <strain evidence="2">cv. Nipponbare</strain>
    </source>
</reference>
<sequence>MRLYLLHPLVSEHHYWSIFTVFWKFICNQAISISDQGDDFRRFLQVPDKCTIENTSATKRRSSPFKEQAMLNASIRVFVSPDFGTLTVYGDGPVVPSVLKTVIVIVLIVVEGRGKDRYMNGSNVTDTFLQSGQTNVDLY</sequence>
<evidence type="ECO:0000313" key="1">
    <source>
        <dbReference type="EMBL" id="BAT18136.1"/>
    </source>
</evidence>
<dbReference type="EMBL" id="AP014968">
    <property type="protein sequence ID" value="BAT18136.1"/>
    <property type="molecule type" value="Genomic_DNA"/>
</dbReference>
<accession>A0A0P0YD86</accession>
<dbReference type="Gramene" id="Os12t0621025-00">
    <property type="protein sequence ID" value="Os12t0621025-00"/>
    <property type="gene ID" value="Os12g0621025"/>
</dbReference>
<protein>
    <submittedName>
        <fullName evidence="1">Os12g0621025 protein</fullName>
    </submittedName>
</protein>
<dbReference type="AlphaFoldDB" id="A0A0P0YD86"/>
<organism evidence="1 2">
    <name type="scientific">Oryza sativa subsp. japonica</name>
    <name type="common">Rice</name>
    <dbReference type="NCBI Taxonomy" id="39947"/>
    <lineage>
        <taxon>Eukaryota</taxon>
        <taxon>Viridiplantae</taxon>
        <taxon>Streptophyta</taxon>
        <taxon>Embryophyta</taxon>
        <taxon>Tracheophyta</taxon>
        <taxon>Spermatophyta</taxon>
        <taxon>Magnoliopsida</taxon>
        <taxon>Liliopsida</taxon>
        <taxon>Poales</taxon>
        <taxon>Poaceae</taxon>
        <taxon>BOP clade</taxon>
        <taxon>Oryzoideae</taxon>
        <taxon>Oryzeae</taxon>
        <taxon>Oryzinae</taxon>
        <taxon>Oryza</taxon>
        <taxon>Oryza sativa</taxon>
    </lineage>
</organism>